<dbReference type="EMBL" id="UINC01121770">
    <property type="protein sequence ID" value="SVC97164.1"/>
    <property type="molecule type" value="Genomic_DNA"/>
</dbReference>
<evidence type="ECO:0000313" key="6">
    <source>
        <dbReference type="EMBL" id="SVC97164.1"/>
    </source>
</evidence>
<dbReference type="Pfam" id="PF02558">
    <property type="entry name" value="ApbA"/>
    <property type="match status" value="1"/>
</dbReference>
<evidence type="ECO:0000256" key="1">
    <source>
        <dbReference type="ARBA" id="ARBA00007870"/>
    </source>
</evidence>
<dbReference type="Gene3D" id="1.10.1040.10">
    <property type="entry name" value="N-(1-d-carboxylethyl)-l-norvaline Dehydrogenase, domain 2"/>
    <property type="match status" value="1"/>
</dbReference>
<dbReference type="PANTHER" id="PTHR21708">
    <property type="entry name" value="PROBABLE 2-DEHYDROPANTOATE 2-REDUCTASE"/>
    <property type="match status" value="1"/>
</dbReference>
<feature type="domain" description="Ketopantoate reductase N-terminal" evidence="4">
    <location>
        <begin position="14"/>
        <end position="98"/>
    </location>
</feature>
<dbReference type="InterPro" id="IPR003710">
    <property type="entry name" value="ApbA"/>
</dbReference>
<dbReference type="Pfam" id="PF08546">
    <property type="entry name" value="ApbA_C"/>
    <property type="match status" value="1"/>
</dbReference>
<dbReference type="InterPro" id="IPR051402">
    <property type="entry name" value="KPR-Related"/>
</dbReference>
<dbReference type="Gene3D" id="3.40.50.720">
    <property type="entry name" value="NAD(P)-binding Rossmann-like Domain"/>
    <property type="match status" value="1"/>
</dbReference>
<dbReference type="InterPro" id="IPR008927">
    <property type="entry name" value="6-PGluconate_DH-like_C_sf"/>
</dbReference>
<dbReference type="PANTHER" id="PTHR21708:SF26">
    <property type="entry name" value="2-DEHYDROPANTOATE 2-REDUCTASE"/>
    <property type="match status" value="1"/>
</dbReference>
<dbReference type="GO" id="GO:0015940">
    <property type="term" value="P:pantothenate biosynthetic process"/>
    <property type="evidence" value="ECO:0007669"/>
    <property type="project" value="InterPro"/>
</dbReference>
<dbReference type="GO" id="GO:0005737">
    <property type="term" value="C:cytoplasm"/>
    <property type="evidence" value="ECO:0007669"/>
    <property type="project" value="TreeGrafter"/>
</dbReference>
<gene>
    <name evidence="6" type="ORF">METZ01_LOCUS350018</name>
</gene>
<dbReference type="InterPro" id="IPR013752">
    <property type="entry name" value="KPA_reductase"/>
</dbReference>
<sequence>VYPNATNSPGLNDFSDLVLFTVKTYDSKVAIDAIKDSIGERTKILTLQNGVDSYRELESVFGPERVLTGAAYIESKIDAPGVIKQTGDIVRIVFGRTDGNLTREGKNIEEEFNKAGVSAKLSDNVLETLWTKFLFIASVAGVSAACRTRLGVLMKTEGYRELLIGAMREIESVARRKGICLDKEVVTRTMDYVTEAVKDIMASMHLDLERGRKLELEALNGAVVRMGREVGIATPINETIYLVLRPFVMGGGRLECKLSGH</sequence>
<dbReference type="FunFam" id="1.10.1040.10:FF:000017">
    <property type="entry name" value="2-dehydropantoate 2-reductase"/>
    <property type="match status" value="1"/>
</dbReference>
<organism evidence="6">
    <name type="scientific">marine metagenome</name>
    <dbReference type="NCBI Taxonomy" id="408172"/>
    <lineage>
        <taxon>unclassified sequences</taxon>
        <taxon>metagenomes</taxon>
        <taxon>ecological metagenomes</taxon>
    </lineage>
</organism>
<dbReference type="GO" id="GO:0008677">
    <property type="term" value="F:2-dehydropantoate 2-reductase activity"/>
    <property type="evidence" value="ECO:0007669"/>
    <property type="project" value="InterPro"/>
</dbReference>
<proteinExistence type="inferred from homology"/>
<evidence type="ECO:0008006" key="7">
    <source>
        <dbReference type="Google" id="ProtNLM"/>
    </source>
</evidence>
<feature type="non-terminal residue" evidence="6">
    <location>
        <position position="1"/>
    </location>
</feature>
<evidence type="ECO:0000259" key="5">
    <source>
        <dbReference type="Pfam" id="PF08546"/>
    </source>
</evidence>
<dbReference type="SUPFAM" id="SSF48179">
    <property type="entry name" value="6-phosphogluconate dehydrogenase C-terminal domain-like"/>
    <property type="match status" value="1"/>
</dbReference>
<dbReference type="NCBIfam" id="TIGR00745">
    <property type="entry name" value="apbA_panE"/>
    <property type="match status" value="1"/>
</dbReference>
<feature type="domain" description="Ketopantoate reductase C-terminal" evidence="5">
    <location>
        <begin position="124"/>
        <end position="245"/>
    </location>
</feature>
<protein>
    <recommendedName>
        <fullName evidence="7">2-dehydropantoate 2-reductase</fullName>
    </recommendedName>
</protein>
<name>A0A382RHH4_9ZZZZ</name>
<reference evidence="6" key="1">
    <citation type="submission" date="2018-05" db="EMBL/GenBank/DDBJ databases">
        <authorList>
            <person name="Lanie J.A."/>
            <person name="Ng W.-L."/>
            <person name="Kazmierczak K.M."/>
            <person name="Andrzejewski T.M."/>
            <person name="Davidsen T.M."/>
            <person name="Wayne K.J."/>
            <person name="Tettelin H."/>
            <person name="Glass J.I."/>
            <person name="Rusch D."/>
            <person name="Podicherti R."/>
            <person name="Tsui H.-C.T."/>
            <person name="Winkler M.E."/>
        </authorList>
    </citation>
    <scope>NUCLEOTIDE SEQUENCE</scope>
</reference>
<comment type="similarity">
    <text evidence="1">Belongs to the ketopantoate reductase family.</text>
</comment>
<keyword evidence="2" id="KW-0521">NADP</keyword>
<accession>A0A382RHH4</accession>
<evidence type="ECO:0000256" key="2">
    <source>
        <dbReference type="ARBA" id="ARBA00022857"/>
    </source>
</evidence>
<evidence type="ECO:0000259" key="4">
    <source>
        <dbReference type="Pfam" id="PF02558"/>
    </source>
</evidence>
<evidence type="ECO:0000256" key="3">
    <source>
        <dbReference type="ARBA" id="ARBA00023002"/>
    </source>
</evidence>
<keyword evidence="3" id="KW-0560">Oxidoreductase</keyword>
<dbReference type="InterPro" id="IPR013332">
    <property type="entry name" value="KPR_N"/>
</dbReference>
<dbReference type="AlphaFoldDB" id="A0A382RHH4"/>
<dbReference type="InterPro" id="IPR013328">
    <property type="entry name" value="6PGD_dom2"/>
</dbReference>